<organism evidence="1">
    <name type="scientific">Iconisemion striatum</name>
    <dbReference type="NCBI Taxonomy" id="60296"/>
    <lineage>
        <taxon>Eukaryota</taxon>
        <taxon>Metazoa</taxon>
        <taxon>Chordata</taxon>
        <taxon>Craniata</taxon>
        <taxon>Vertebrata</taxon>
        <taxon>Euteleostomi</taxon>
        <taxon>Actinopterygii</taxon>
        <taxon>Neopterygii</taxon>
        <taxon>Teleostei</taxon>
        <taxon>Neoteleostei</taxon>
        <taxon>Acanthomorphata</taxon>
        <taxon>Ovalentaria</taxon>
        <taxon>Atherinomorphae</taxon>
        <taxon>Cyprinodontiformes</taxon>
        <taxon>Nothobranchiidae</taxon>
        <taxon>Iconisemion</taxon>
    </lineage>
</organism>
<gene>
    <name evidence="1" type="primary">Nfu_g_1_010143</name>
</gene>
<protein>
    <submittedName>
        <fullName evidence="1">Uncharacterized protein</fullName>
    </submittedName>
</protein>
<proteinExistence type="predicted"/>
<feature type="non-terminal residue" evidence="1">
    <location>
        <position position="1"/>
    </location>
</feature>
<dbReference type="EMBL" id="HADW01007247">
    <property type="protein sequence ID" value="SBP08647.1"/>
    <property type="molecule type" value="Transcribed_RNA"/>
</dbReference>
<dbReference type="AlphaFoldDB" id="A0A1A7WRS8"/>
<accession>A0A1A7WRS8</accession>
<reference evidence="1" key="2">
    <citation type="submission" date="2016-06" db="EMBL/GenBank/DDBJ databases">
        <title>The genome of a short-lived fish provides insights into sex chromosome evolution and the genetic control of aging.</title>
        <authorList>
            <person name="Reichwald K."/>
            <person name="Felder M."/>
            <person name="Petzold A."/>
            <person name="Koch P."/>
            <person name="Groth M."/>
            <person name="Platzer M."/>
        </authorList>
    </citation>
    <scope>NUCLEOTIDE SEQUENCE</scope>
    <source>
        <tissue evidence="1">Brain</tissue>
    </source>
</reference>
<name>A0A1A7WRS8_9TELE</name>
<evidence type="ECO:0000313" key="1">
    <source>
        <dbReference type="EMBL" id="SBP08647.1"/>
    </source>
</evidence>
<feature type="non-terminal residue" evidence="1">
    <location>
        <position position="60"/>
    </location>
</feature>
<reference evidence="1" key="1">
    <citation type="submission" date="2016-05" db="EMBL/GenBank/DDBJ databases">
        <authorList>
            <person name="Lavstsen T."/>
            <person name="Jespersen J.S."/>
        </authorList>
    </citation>
    <scope>NUCLEOTIDE SEQUENCE</scope>
    <source>
        <tissue evidence="1">Brain</tissue>
    </source>
</reference>
<sequence length="60" mass="6808">APRGRDMHALMELFCFQTSLSPEECCKAIPHQDNRGCIAFLGYPVMYPVQDSNLQFIFAV</sequence>